<dbReference type="EMBL" id="RBNJ01000117">
    <property type="protein sequence ID" value="RUS35375.1"/>
    <property type="molecule type" value="Genomic_DNA"/>
</dbReference>
<accession>A0A433R093</accession>
<name>A0A433R093_9FUNG</name>
<feature type="region of interest" description="Disordered" evidence="1">
    <location>
        <begin position="131"/>
        <end position="167"/>
    </location>
</feature>
<dbReference type="InterPro" id="IPR046409">
    <property type="entry name" value="PDC10_dimerisation_sf"/>
</dbReference>
<protein>
    <submittedName>
        <fullName evidence="2">Uncharacterized protein</fullName>
    </submittedName>
</protein>
<evidence type="ECO:0000256" key="1">
    <source>
        <dbReference type="SAM" id="MobiDB-lite"/>
    </source>
</evidence>
<keyword evidence="3" id="KW-1185">Reference proteome</keyword>
<sequence length="231" mass="24880">MWASPLPATTDHLRRWLGLWHRSAARVSSASAAAARAIGIHARETVAPTAAAKTRAVVVGVVIERHGDDRCDGTGRHHQTEVVLEQLVEQHVDDRGGVGKGPYAHDFAGVENLQAPELGYETVKVNNNSSTNLNVISSSSSGSNNSSGRQRPQKPDYAPRQHPPSSHKVSLVASSQALLSNAITPMHSQCESWGGQMALDSLKRAFEDVERECPGTAQRLLDEVSRLRMGA</sequence>
<evidence type="ECO:0000313" key="2">
    <source>
        <dbReference type="EMBL" id="RUS35375.1"/>
    </source>
</evidence>
<organism evidence="2 3">
    <name type="scientific">Jimgerdemannia flammicorona</name>
    <dbReference type="NCBI Taxonomy" id="994334"/>
    <lineage>
        <taxon>Eukaryota</taxon>
        <taxon>Fungi</taxon>
        <taxon>Fungi incertae sedis</taxon>
        <taxon>Mucoromycota</taxon>
        <taxon>Mucoromycotina</taxon>
        <taxon>Endogonomycetes</taxon>
        <taxon>Endogonales</taxon>
        <taxon>Endogonaceae</taxon>
        <taxon>Jimgerdemannia</taxon>
    </lineage>
</organism>
<dbReference type="Gene3D" id="1.10.12.70">
    <property type="match status" value="1"/>
</dbReference>
<reference evidence="2 3" key="1">
    <citation type="journal article" date="2018" name="New Phytol.">
        <title>Phylogenomics of Endogonaceae and evolution of mycorrhizas within Mucoromycota.</title>
        <authorList>
            <person name="Chang Y."/>
            <person name="Desiro A."/>
            <person name="Na H."/>
            <person name="Sandor L."/>
            <person name="Lipzen A."/>
            <person name="Clum A."/>
            <person name="Barry K."/>
            <person name="Grigoriev I.V."/>
            <person name="Martin F.M."/>
            <person name="Stajich J.E."/>
            <person name="Smith M.E."/>
            <person name="Bonito G."/>
            <person name="Spatafora J.W."/>
        </authorList>
    </citation>
    <scope>NUCLEOTIDE SEQUENCE [LARGE SCALE GENOMIC DNA]</scope>
    <source>
        <strain evidence="2 3">AD002</strain>
    </source>
</reference>
<feature type="compositionally biased region" description="Low complexity" evidence="1">
    <location>
        <begin position="131"/>
        <end position="147"/>
    </location>
</feature>
<gene>
    <name evidence="2" type="ORF">BC938DRAFT_471490</name>
</gene>
<dbReference type="AlphaFoldDB" id="A0A433R093"/>
<proteinExistence type="predicted"/>
<comment type="caution">
    <text evidence="2">The sequence shown here is derived from an EMBL/GenBank/DDBJ whole genome shotgun (WGS) entry which is preliminary data.</text>
</comment>
<evidence type="ECO:0000313" key="3">
    <source>
        <dbReference type="Proteomes" id="UP000274822"/>
    </source>
</evidence>
<dbReference type="Proteomes" id="UP000274822">
    <property type="component" value="Unassembled WGS sequence"/>
</dbReference>